<evidence type="ECO:0000256" key="1">
    <source>
        <dbReference type="SAM" id="MobiDB-lite"/>
    </source>
</evidence>
<keyword evidence="4" id="KW-1185">Reference proteome</keyword>
<reference evidence="4" key="1">
    <citation type="submission" date="2024-07" db="EMBL/GenBank/DDBJ databases">
        <title>Two chromosome-level genome assemblies of Korean endemic species Abeliophyllum distichum and Forsythia ovata (Oleaceae).</title>
        <authorList>
            <person name="Jang H."/>
        </authorList>
    </citation>
    <scope>NUCLEOTIDE SEQUENCE [LARGE SCALE GENOMIC DNA]</scope>
</reference>
<organism evidence="3 4">
    <name type="scientific">Abeliophyllum distichum</name>
    <dbReference type="NCBI Taxonomy" id="126358"/>
    <lineage>
        <taxon>Eukaryota</taxon>
        <taxon>Viridiplantae</taxon>
        <taxon>Streptophyta</taxon>
        <taxon>Embryophyta</taxon>
        <taxon>Tracheophyta</taxon>
        <taxon>Spermatophyta</taxon>
        <taxon>Magnoliopsida</taxon>
        <taxon>eudicotyledons</taxon>
        <taxon>Gunneridae</taxon>
        <taxon>Pentapetalae</taxon>
        <taxon>asterids</taxon>
        <taxon>lamiids</taxon>
        <taxon>Lamiales</taxon>
        <taxon>Oleaceae</taxon>
        <taxon>Forsythieae</taxon>
        <taxon>Abeliophyllum</taxon>
    </lineage>
</organism>
<evidence type="ECO:0000313" key="4">
    <source>
        <dbReference type="Proteomes" id="UP001604336"/>
    </source>
</evidence>
<dbReference type="Pfam" id="PF11443">
    <property type="entry name" value="DUF2828"/>
    <property type="match status" value="1"/>
</dbReference>
<dbReference type="InterPro" id="IPR058580">
    <property type="entry name" value="DUF2828"/>
</dbReference>
<name>A0ABD1Q0K2_9LAMI</name>
<dbReference type="InterPro" id="IPR011205">
    <property type="entry name" value="UCP015417_vWA"/>
</dbReference>
<accession>A0ABD1Q0K2</accession>
<dbReference type="PANTHER" id="PTHR31373:SF27">
    <property type="entry name" value="TROVE DOMAIN-CONTAINING PROTEIN"/>
    <property type="match status" value="1"/>
</dbReference>
<sequence>MNVEKEKSRALRKEKEMNKAKKSLDKYNLDEKYRFLHDMISDFFVELLKADLENLSSGNLSKISLAAKWCPSVDSSYDKATLICESIARKMFPKESHSGI</sequence>
<evidence type="ECO:0000259" key="2">
    <source>
        <dbReference type="Pfam" id="PF11443"/>
    </source>
</evidence>
<dbReference type="AlphaFoldDB" id="A0ABD1Q0K2"/>
<dbReference type="Proteomes" id="UP001604336">
    <property type="component" value="Unassembled WGS sequence"/>
</dbReference>
<feature type="domain" description="DUF2828" evidence="2">
    <location>
        <begin position="3"/>
        <end position="98"/>
    </location>
</feature>
<proteinExistence type="predicted"/>
<gene>
    <name evidence="3" type="ORF">Adt_37846</name>
</gene>
<dbReference type="PANTHER" id="PTHR31373">
    <property type="entry name" value="OS06G0652100 PROTEIN"/>
    <property type="match status" value="1"/>
</dbReference>
<comment type="caution">
    <text evidence="3">The sequence shown here is derived from an EMBL/GenBank/DDBJ whole genome shotgun (WGS) entry which is preliminary data.</text>
</comment>
<feature type="region of interest" description="Disordered" evidence="1">
    <location>
        <begin position="1"/>
        <end position="21"/>
    </location>
</feature>
<dbReference type="EMBL" id="JBFOLK010000012">
    <property type="protein sequence ID" value="KAL2469710.1"/>
    <property type="molecule type" value="Genomic_DNA"/>
</dbReference>
<evidence type="ECO:0000313" key="3">
    <source>
        <dbReference type="EMBL" id="KAL2469710.1"/>
    </source>
</evidence>
<protein>
    <submittedName>
        <fullName evidence="3">Uncharacterized conserved protein UCP015417</fullName>
    </submittedName>
</protein>